<evidence type="ECO:0000256" key="9">
    <source>
        <dbReference type="ARBA" id="ARBA00023002"/>
    </source>
</evidence>
<evidence type="ECO:0000313" key="16">
    <source>
        <dbReference type="EMBL" id="KTB28111.1"/>
    </source>
</evidence>
<dbReference type="PRINTS" id="PR00385">
    <property type="entry name" value="P450"/>
</dbReference>
<dbReference type="InterPro" id="IPR050121">
    <property type="entry name" value="Cytochrome_P450_monoxygenase"/>
</dbReference>
<feature type="transmembrane region" description="Helical" evidence="14">
    <location>
        <begin position="127"/>
        <end position="146"/>
    </location>
</feature>
<organism evidence="16 17">
    <name type="scientific">Moniliophthora roreri</name>
    <name type="common">Frosty pod rot fungus</name>
    <name type="synonym">Monilia roreri</name>
    <dbReference type="NCBI Taxonomy" id="221103"/>
    <lineage>
        <taxon>Eukaryota</taxon>
        <taxon>Fungi</taxon>
        <taxon>Dikarya</taxon>
        <taxon>Basidiomycota</taxon>
        <taxon>Agaricomycotina</taxon>
        <taxon>Agaricomycetes</taxon>
        <taxon>Agaricomycetidae</taxon>
        <taxon>Agaricales</taxon>
        <taxon>Marasmiineae</taxon>
        <taxon>Marasmiaceae</taxon>
        <taxon>Moniliophthora</taxon>
    </lineage>
</organism>
<proteinExistence type="inferred from homology"/>
<dbReference type="Pfam" id="PF00067">
    <property type="entry name" value="p450"/>
    <property type="match status" value="1"/>
</dbReference>
<evidence type="ECO:0000256" key="6">
    <source>
        <dbReference type="ARBA" id="ARBA00022692"/>
    </source>
</evidence>
<keyword evidence="10 13" id="KW-0408">Iron</keyword>
<evidence type="ECO:0000256" key="4">
    <source>
        <dbReference type="ARBA" id="ARBA00010617"/>
    </source>
</evidence>
<dbReference type="GO" id="GO:0020037">
    <property type="term" value="F:heme binding"/>
    <property type="evidence" value="ECO:0007669"/>
    <property type="project" value="InterPro"/>
</dbReference>
<comment type="caution">
    <text evidence="16">The sequence shown here is derived from an EMBL/GenBank/DDBJ whole genome shotgun (WGS) entry which is preliminary data.</text>
</comment>
<dbReference type="GO" id="GO:0004497">
    <property type="term" value="F:monooxygenase activity"/>
    <property type="evidence" value="ECO:0007669"/>
    <property type="project" value="UniProtKB-KW"/>
</dbReference>
<evidence type="ECO:0000313" key="17">
    <source>
        <dbReference type="Proteomes" id="UP000054988"/>
    </source>
</evidence>
<feature type="binding site" description="axial binding residue" evidence="13">
    <location>
        <position position="532"/>
    </location>
    <ligand>
        <name>heme</name>
        <dbReference type="ChEBI" id="CHEBI:30413"/>
    </ligand>
    <ligandPart>
        <name>Fe</name>
        <dbReference type="ChEBI" id="CHEBI:18248"/>
    </ligandPart>
</feature>
<dbReference type="GO" id="GO:0005506">
    <property type="term" value="F:iron ion binding"/>
    <property type="evidence" value="ECO:0007669"/>
    <property type="project" value="InterPro"/>
</dbReference>
<keyword evidence="8 14" id="KW-1133">Transmembrane helix</keyword>
<sequence length="593" mass="67184">MTITSRLNSTFIPFAISLLLLCSWKVSVTLRSREASGLARQIQNNSTEVVMSRKFVMDGSDDILPIIALGVATHVVFHKYEPTRSTLGATLLFLAIEPSLPYLYFLYRANSESLSVTSFLSAGISSLLFRSYIIFYITLAVSIACYRLSPFHPLARVPGPTIHKITKLWGVWWCWKGQQHILNKQLHDKYGPVVRTGYTVRQDLRAPKNLLAITGEEHANRRRLWNRGMSSDALVEYEETLKRRCRDLVDALRKQSAEGVLDIGKWLNYFTFDFMGDMAFGGGSDMVKNGRDKDGLWKELKGFGLVRAILSHIPWAFSLAHIAPYTSRQLLVFREYGMACAASRVKQGSHVKDLWYHLTDEAGLEKSKPPMSNVLADGIVAVIAGADTVSEAMTGILWLLISHPECYKRVEEEVDRMYPQGEDLQEDFDTARLGKMIYLNACINESLRLFPPVMTNGPRQVPFGGGGRVICGYFLAEGTQVYVPPYTMHRNPQYFSPEPDSFIPERWLSPVDSAHNINQNAFIPFSYGPANCVGKNLARMQMTMLVTVLLRNFTLEFAHGFEWENWPMRMKDFFVVARDPLQVKITPRSATEF</sequence>
<keyword evidence="5 13" id="KW-0349">Heme</keyword>
<dbReference type="Proteomes" id="UP000054988">
    <property type="component" value="Unassembled WGS sequence"/>
</dbReference>
<keyword evidence="9" id="KW-0560">Oxidoreductase</keyword>
<dbReference type="EMBL" id="LATX01002503">
    <property type="protein sequence ID" value="KTB28111.1"/>
    <property type="molecule type" value="Genomic_DNA"/>
</dbReference>
<dbReference type="GO" id="GO:0016705">
    <property type="term" value="F:oxidoreductase activity, acting on paired donors, with incorporation or reduction of molecular oxygen"/>
    <property type="evidence" value="ECO:0007669"/>
    <property type="project" value="InterPro"/>
</dbReference>
<evidence type="ECO:0000256" key="12">
    <source>
        <dbReference type="ARBA" id="ARBA00023136"/>
    </source>
</evidence>
<evidence type="ECO:0000256" key="10">
    <source>
        <dbReference type="ARBA" id="ARBA00023004"/>
    </source>
</evidence>
<dbReference type="Gene3D" id="1.10.630.10">
    <property type="entry name" value="Cytochrome P450"/>
    <property type="match status" value="1"/>
</dbReference>
<comment type="pathway">
    <text evidence="3">Secondary metabolite biosynthesis; terpenoid biosynthesis.</text>
</comment>
<evidence type="ECO:0000256" key="15">
    <source>
        <dbReference type="SAM" id="SignalP"/>
    </source>
</evidence>
<evidence type="ECO:0008006" key="18">
    <source>
        <dbReference type="Google" id="ProtNLM"/>
    </source>
</evidence>
<dbReference type="InterPro" id="IPR002401">
    <property type="entry name" value="Cyt_P450_E_grp-I"/>
</dbReference>
<dbReference type="GO" id="GO:0016020">
    <property type="term" value="C:membrane"/>
    <property type="evidence" value="ECO:0007669"/>
    <property type="project" value="UniProtKB-SubCell"/>
</dbReference>
<evidence type="ECO:0000256" key="5">
    <source>
        <dbReference type="ARBA" id="ARBA00022617"/>
    </source>
</evidence>
<feature type="chain" id="PRO_5006901099" description="Cytochrome P450" evidence="15">
    <location>
        <begin position="30"/>
        <end position="593"/>
    </location>
</feature>
<evidence type="ECO:0000256" key="14">
    <source>
        <dbReference type="SAM" id="Phobius"/>
    </source>
</evidence>
<reference evidence="16 17" key="1">
    <citation type="submission" date="2015-12" db="EMBL/GenBank/DDBJ databases">
        <title>Draft genome sequence of Moniliophthora roreri, the causal agent of frosty pod rot of cacao.</title>
        <authorList>
            <person name="Aime M.C."/>
            <person name="Diaz-Valderrama J.R."/>
            <person name="Kijpornyongpan T."/>
            <person name="Phillips-Mora W."/>
        </authorList>
    </citation>
    <scope>NUCLEOTIDE SEQUENCE [LARGE SCALE GENOMIC DNA]</scope>
    <source>
        <strain evidence="16 17">MCA 2952</strain>
    </source>
</reference>
<comment type="similarity">
    <text evidence="4">Belongs to the cytochrome P450 family.</text>
</comment>
<evidence type="ECO:0000256" key="1">
    <source>
        <dbReference type="ARBA" id="ARBA00001971"/>
    </source>
</evidence>
<dbReference type="InterPro" id="IPR001128">
    <property type="entry name" value="Cyt_P450"/>
</dbReference>
<feature type="signal peptide" evidence="15">
    <location>
        <begin position="1"/>
        <end position="29"/>
    </location>
</feature>
<evidence type="ECO:0000256" key="8">
    <source>
        <dbReference type="ARBA" id="ARBA00022989"/>
    </source>
</evidence>
<protein>
    <recommendedName>
        <fullName evidence="18">Cytochrome P450</fullName>
    </recommendedName>
</protein>
<evidence type="ECO:0000256" key="3">
    <source>
        <dbReference type="ARBA" id="ARBA00004721"/>
    </source>
</evidence>
<dbReference type="SUPFAM" id="SSF48264">
    <property type="entry name" value="Cytochrome P450"/>
    <property type="match status" value="1"/>
</dbReference>
<evidence type="ECO:0000256" key="2">
    <source>
        <dbReference type="ARBA" id="ARBA00004370"/>
    </source>
</evidence>
<keyword evidence="12 14" id="KW-0472">Membrane</keyword>
<feature type="transmembrane region" description="Helical" evidence="14">
    <location>
        <begin position="87"/>
        <end position="107"/>
    </location>
</feature>
<gene>
    <name evidence="16" type="ORF">WG66_19314</name>
</gene>
<dbReference type="AlphaFoldDB" id="A0A0W0EVM3"/>
<comment type="subcellular location">
    <subcellularLocation>
        <location evidence="2">Membrane</location>
    </subcellularLocation>
</comment>
<dbReference type="InterPro" id="IPR036396">
    <property type="entry name" value="Cyt_P450_sf"/>
</dbReference>
<keyword evidence="15" id="KW-0732">Signal</keyword>
<dbReference type="PANTHER" id="PTHR24305">
    <property type="entry name" value="CYTOCHROME P450"/>
    <property type="match status" value="1"/>
</dbReference>
<dbReference type="PANTHER" id="PTHR24305:SF166">
    <property type="entry name" value="CYTOCHROME P450 12A4, MITOCHONDRIAL-RELATED"/>
    <property type="match status" value="1"/>
</dbReference>
<evidence type="ECO:0000256" key="7">
    <source>
        <dbReference type="ARBA" id="ARBA00022723"/>
    </source>
</evidence>
<evidence type="ECO:0000256" key="11">
    <source>
        <dbReference type="ARBA" id="ARBA00023033"/>
    </source>
</evidence>
<keyword evidence="11" id="KW-0503">Monooxygenase</keyword>
<name>A0A0W0EVM3_MONRR</name>
<keyword evidence="6 14" id="KW-0812">Transmembrane</keyword>
<evidence type="ECO:0000256" key="13">
    <source>
        <dbReference type="PIRSR" id="PIRSR602401-1"/>
    </source>
</evidence>
<accession>A0A0W0EVM3</accession>
<comment type="cofactor">
    <cofactor evidence="1 13">
        <name>heme</name>
        <dbReference type="ChEBI" id="CHEBI:30413"/>
    </cofactor>
</comment>
<keyword evidence="7 13" id="KW-0479">Metal-binding</keyword>
<dbReference type="PRINTS" id="PR00463">
    <property type="entry name" value="EP450I"/>
</dbReference>
<dbReference type="eggNOG" id="KOG0158">
    <property type="taxonomic scope" value="Eukaryota"/>
</dbReference>